<dbReference type="Proteomes" id="UP000740926">
    <property type="component" value="Unassembled WGS sequence"/>
</dbReference>
<dbReference type="InterPro" id="IPR050863">
    <property type="entry name" value="CenT-Element_Derived"/>
</dbReference>
<reference evidence="2 3" key="1">
    <citation type="journal article" date="2020" name="Microb. Genom.">
        <title>Genetic diversity of clinical and environmental Mucorales isolates obtained from an investigation of mucormycosis cases among solid organ transplant recipients.</title>
        <authorList>
            <person name="Nguyen M.H."/>
            <person name="Kaul D."/>
            <person name="Muto C."/>
            <person name="Cheng S.J."/>
            <person name="Richter R.A."/>
            <person name="Bruno V.M."/>
            <person name="Liu G."/>
            <person name="Beyhan S."/>
            <person name="Sundermann A.J."/>
            <person name="Mounaud S."/>
            <person name="Pasculle A.W."/>
            <person name="Nierman W.C."/>
            <person name="Driscoll E."/>
            <person name="Cumbie R."/>
            <person name="Clancy C.J."/>
            <person name="Dupont C.L."/>
        </authorList>
    </citation>
    <scope>NUCLEOTIDE SEQUENCE [LARGE SCALE GENOMIC DNA]</scope>
    <source>
        <strain evidence="2 3">GL24</strain>
    </source>
</reference>
<feature type="domain" description="DDE-1" evidence="1">
    <location>
        <begin position="66"/>
        <end position="229"/>
    </location>
</feature>
<accession>A0A9P6YU85</accession>
<name>A0A9P6YU85_9FUNG</name>
<dbReference type="GO" id="GO:0003677">
    <property type="term" value="F:DNA binding"/>
    <property type="evidence" value="ECO:0007669"/>
    <property type="project" value="TreeGrafter"/>
</dbReference>
<protein>
    <recommendedName>
        <fullName evidence="1">DDE-1 domain-containing protein</fullName>
    </recommendedName>
</protein>
<dbReference type="Pfam" id="PF03184">
    <property type="entry name" value="DDE_1"/>
    <property type="match status" value="1"/>
</dbReference>
<comment type="caution">
    <text evidence="2">The sequence shown here is derived from an EMBL/GenBank/DDBJ whole genome shotgun (WGS) entry which is preliminary data.</text>
</comment>
<dbReference type="GO" id="GO:0005634">
    <property type="term" value="C:nucleus"/>
    <property type="evidence" value="ECO:0007669"/>
    <property type="project" value="TreeGrafter"/>
</dbReference>
<dbReference type="PANTHER" id="PTHR19303">
    <property type="entry name" value="TRANSPOSON"/>
    <property type="match status" value="1"/>
</dbReference>
<dbReference type="AlphaFoldDB" id="A0A9P6YU85"/>
<sequence>MHGESASVDIPSENIQNELRKIEELLGPYDPANIMNFDEAGLYYQQSPRRTICSESLGDLKKSKVRLTVGLLCNSDETYKGQHKSPKCFKARANLLSMTAIGKKHEIEYHYSTNAWMTTYVKKLNVAFGRQNRKIALLLDNASVHKIRIPLNNIKLIFLLSNTTSKLHALDTGIIDNFKAHFRAQQYDRALCLYISKKLDNPNVYKMDQAQAMFFLANAWLKVKPETINGMLPDLPRNFDNKVIDVIQLNLEADKSEMIVCYTTSTTKMKKRQKAT</sequence>
<evidence type="ECO:0000313" key="3">
    <source>
        <dbReference type="Proteomes" id="UP000740926"/>
    </source>
</evidence>
<dbReference type="PANTHER" id="PTHR19303:SF73">
    <property type="entry name" value="PROTEIN PDC2"/>
    <property type="match status" value="1"/>
</dbReference>
<keyword evidence="3" id="KW-1185">Reference proteome</keyword>
<dbReference type="InterPro" id="IPR004875">
    <property type="entry name" value="DDE_SF_endonuclease_dom"/>
</dbReference>
<gene>
    <name evidence="2" type="ORF">G6F50_010738</name>
</gene>
<evidence type="ECO:0000313" key="2">
    <source>
        <dbReference type="EMBL" id="KAG1564734.1"/>
    </source>
</evidence>
<dbReference type="EMBL" id="JAANIU010002458">
    <property type="protein sequence ID" value="KAG1564734.1"/>
    <property type="molecule type" value="Genomic_DNA"/>
</dbReference>
<proteinExistence type="predicted"/>
<evidence type="ECO:0000259" key="1">
    <source>
        <dbReference type="Pfam" id="PF03184"/>
    </source>
</evidence>
<organism evidence="2 3">
    <name type="scientific">Rhizopus delemar</name>
    <dbReference type="NCBI Taxonomy" id="936053"/>
    <lineage>
        <taxon>Eukaryota</taxon>
        <taxon>Fungi</taxon>
        <taxon>Fungi incertae sedis</taxon>
        <taxon>Mucoromycota</taxon>
        <taxon>Mucoromycotina</taxon>
        <taxon>Mucoromycetes</taxon>
        <taxon>Mucorales</taxon>
        <taxon>Mucorineae</taxon>
        <taxon>Rhizopodaceae</taxon>
        <taxon>Rhizopus</taxon>
    </lineage>
</organism>